<reference evidence="2" key="1">
    <citation type="submission" date="2016-06" db="EMBL/GenBank/DDBJ databases">
        <title>Parallel loss of symbiosis genes in relatives of nitrogen-fixing non-legume Parasponia.</title>
        <authorList>
            <person name="Van Velzen R."/>
            <person name="Holmer R."/>
            <person name="Bu F."/>
            <person name="Rutten L."/>
            <person name="Van Zeijl A."/>
            <person name="Liu W."/>
            <person name="Santuari L."/>
            <person name="Cao Q."/>
            <person name="Sharma T."/>
            <person name="Shen D."/>
            <person name="Roswanjaya Y."/>
            <person name="Wardhani T."/>
            <person name="Kalhor M.S."/>
            <person name="Jansen J."/>
            <person name="Van den Hoogen J."/>
            <person name="Gungor B."/>
            <person name="Hartog M."/>
            <person name="Hontelez J."/>
            <person name="Verver J."/>
            <person name="Yang W.-C."/>
            <person name="Schijlen E."/>
            <person name="Repin R."/>
            <person name="Schilthuizen M."/>
            <person name="Schranz E."/>
            <person name="Heidstra R."/>
            <person name="Miyata K."/>
            <person name="Fedorova E."/>
            <person name="Kohlen W."/>
            <person name="Bisseling T."/>
            <person name="Smit S."/>
            <person name="Geurts R."/>
        </authorList>
    </citation>
    <scope>NUCLEOTIDE SEQUENCE [LARGE SCALE GENOMIC DNA]</scope>
    <source>
        <strain evidence="2">cv. WU1-14</strain>
    </source>
</reference>
<proteinExistence type="predicted"/>
<keyword evidence="2" id="KW-1185">Reference proteome</keyword>
<sequence length="146" mass="16905">SRLPRKTKIKKKKLQQRETCFSSPPPPICFHHTISTTLTPIIGGCYPLLPATYQPPQASNATAARITKCSDLTPTSQHFHLEDFCTYTIVEKVIQLCCLQILYFYQESRLPIEEFPSIMLVISWFAKVLTRRSRVLEPRENDEEYE</sequence>
<feature type="non-terminal residue" evidence="1">
    <location>
        <position position="1"/>
    </location>
</feature>
<dbReference type="Proteomes" id="UP000237105">
    <property type="component" value="Unassembled WGS sequence"/>
</dbReference>
<name>A0A2P5E3B5_PARAD</name>
<dbReference type="AlphaFoldDB" id="A0A2P5E3B5"/>
<comment type="caution">
    <text evidence="1">The sequence shown here is derived from an EMBL/GenBank/DDBJ whole genome shotgun (WGS) entry which is preliminary data.</text>
</comment>
<gene>
    <name evidence="1" type="ORF">PanWU01x14_004780</name>
</gene>
<organism evidence="1 2">
    <name type="scientific">Parasponia andersonii</name>
    <name type="common">Sponia andersonii</name>
    <dbReference type="NCBI Taxonomy" id="3476"/>
    <lineage>
        <taxon>Eukaryota</taxon>
        <taxon>Viridiplantae</taxon>
        <taxon>Streptophyta</taxon>
        <taxon>Embryophyta</taxon>
        <taxon>Tracheophyta</taxon>
        <taxon>Spermatophyta</taxon>
        <taxon>Magnoliopsida</taxon>
        <taxon>eudicotyledons</taxon>
        <taxon>Gunneridae</taxon>
        <taxon>Pentapetalae</taxon>
        <taxon>rosids</taxon>
        <taxon>fabids</taxon>
        <taxon>Rosales</taxon>
        <taxon>Cannabaceae</taxon>
        <taxon>Parasponia</taxon>
    </lineage>
</organism>
<dbReference type="EMBL" id="JXTB01000002">
    <property type="protein sequence ID" value="PON80028.1"/>
    <property type="molecule type" value="Genomic_DNA"/>
</dbReference>
<accession>A0A2P5E3B5</accession>
<protein>
    <submittedName>
        <fullName evidence="1">Uncharacterized protein</fullName>
    </submittedName>
</protein>
<evidence type="ECO:0000313" key="1">
    <source>
        <dbReference type="EMBL" id="PON80028.1"/>
    </source>
</evidence>
<evidence type="ECO:0000313" key="2">
    <source>
        <dbReference type="Proteomes" id="UP000237105"/>
    </source>
</evidence>